<accession>A0A811TAE1</accession>
<dbReference type="AlphaFoldDB" id="A0A811TAE1"/>
<dbReference type="Proteomes" id="UP000603056">
    <property type="component" value="Unassembled WGS sequence"/>
</dbReference>
<dbReference type="EMBL" id="CAJHIP010000010">
    <property type="protein sequence ID" value="CAD6492593.1"/>
    <property type="molecule type" value="Genomic_DNA"/>
</dbReference>
<sequence>MRVKSLLFLGGCEKVFTMEVVGTWIAPISRFLWCVESCLNCGAVSVFMFSVRSLNTPGL</sequence>
<gene>
    <name evidence="1" type="ORF">FFODKBPE_00342</name>
</gene>
<comment type="caution">
    <text evidence="1">The sequence shown here is derived from an EMBL/GenBank/DDBJ whole genome shotgun (WGS) entry which is preliminary data.</text>
</comment>
<name>A0A811TAE1_9EURY</name>
<reference evidence="1" key="1">
    <citation type="submission" date="2020-10" db="EMBL/GenBank/DDBJ databases">
        <authorList>
            <person name="Hahn C.J."/>
            <person name="Laso-Perez R."/>
            <person name="Vulcano F."/>
            <person name="Vaziourakis K.-M."/>
            <person name="Stokke R."/>
            <person name="Steen I.H."/>
            <person name="Teske A."/>
            <person name="Boetius A."/>
            <person name="Liebeke M."/>
            <person name="Amann R."/>
            <person name="Knittel K."/>
        </authorList>
    </citation>
    <scope>NUCLEOTIDE SEQUENCE</scope>
    <source>
        <strain evidence="1">Gfbio:e3339647-f889-4370-9287-4fb5cb688e4c:AG394J04_GoMArc1</strain>
    </source>
</reference>
<protein>
    <submittedName>
        <fullName evidence="1">Uncharacterized protein</fullName>
    </submittedName>
</protein>
<evidence type="ECO:0000313" key="1">
    <source>
        <dbReference type="EMBL" id="CAD6492593.1"/>
    </source>
</evidence>
<proteinExistence type="predicted"/>
<evidence type="ECO:0000313" key="2">
    <source>
        <dbReference type="Proteomes" id="UP000603056"/>
    </source>
</evidence>
<organism evidence="1 2">
    <name type="scientific">Candidatus Argoarchaeum ethanivorans</name>
    <dbReference type="NCBI Taxonomy" id="2608793"/>
    <lineage>
        <taxon>Archaea</taxon>
        <taxon>Methanobacteriati</taxon>
        <taxon>Methanobacteriota</taxon>
        <taxon>Stenosarchaea group</taxon>
        <taxon>Methanomicrobia</taxon>
        <taxon>Methanosarcinales</taxon>
        <taxon>Methanosarcinales incertae sedis</taxon>
        <taxon>GOM Arc I cluster</taxon>
        <taxon>Candidatus Argoarchaeum</taxon>
    </lineage>
</organism>